<dbReference type="Proteomes" id="UP000009328">
    <property type="component" value="Unassembled WGS sequence"/>
</dbReference>
<dbReference type="SMART" id="SM00720">
    <property type="entry name" value="calpain_III"/>
    <property type="match status" value="1"/>
</dbReference>
<dbReference type="GO" id="GO:0004198">
    <property type="term" value="F:calcium-dependent cysteine-type endopeptidase activity"/>
    <property type="evidence" value="ECO:0007669"/>
    <property type="project" value="InterPro"/>
</dbReference>
<dbReference type="InterPro" id="IPR022684">
    <property type="entry name" value="Calpain_cysteine_protease"/>
</dbReference>
<evidence type="ECO:0000256" key="5">
    <source>
        <dbReference type="ARBA" id="ARBA00042255"/>
    </source>
</evidence>
<dbReference type="SUPFAM" id="SSF54001">
    <property type="entry name" value="Cysteine proteinases"/>
    <property type="match status" value="1"/>
</dbReference>
<evidence type="ECO:0000259" key="8">
    <source>
        <dbReference type="PROSITE" id="PS50203"/>
    </source>
</evidence>
<dbReference type="Gene3D" id="2.60.120.380">
    <property type="match status" value="1"/>
</dbReference>
<evidence type="ECO:0000256" key="3">
    <source>
        <dbReference type="ARBA" id="ARBA00022801"/>
    </source>
</evidence>
<feature type="domain" description="Calpain catalytic" evidence="8">
    <location>
        <begin position="143"/>
        <end position="373"/>
    </location>
</feature>
<dbReference type="InterPro" id="IPR001300">
    <property type="entry name" value="Peptidase_C2_calpain_cat"/>
</dbReference>
<comment type="caution">
    <text evidence="9">The sequence shown here is derived from an EMBL/GenBank/DDBJ whole genome shotgun (WGS) entry which is preliminary data.</text>
</comment>
<dbReference type="PANTHER" id="PTHR46143">
    <property type="entry name" value="CALPAIN-7"/>
    <property type="match status" value="1"/>
</dbReference>
<reference evidence="9 10" key="1">
    <citation type="journal article" date="2012" name="Eukaryot. Cell">
        <title>Draft genome sequence of Wickerhamomyces ciferrii NRRL Y-1031 F-60-10.</title>
        <authorList>
            <person name="Schneider J."/>
            <person name="Andrea H."/>
            <person name="Blom J."/>
            <person name="Jaenicke S."/>
            <person name="Ruckert C."/>
            <person name="Schorsch C."/>
            <person name="Szczepanowski R."/>
            <person name="Farwick M."/>
            <person name="Goesmann A."/>
            <person name="Puhler A."/>
            <person name="Schaffer S."/>
            <person name="Tauch A."/>
            <person name="Kohler T."/>
            <person name="Brinkrolf K."/>
        </authorList>
    </citation>
    <scope>NUCLEOTIDE SEQUENCE [LARGE SCALE GENOMIC DNA]</scope>
    <source>
        <strain evidence="10">ATCC 14091 / BCRC 22168 / CBS 111 / JCM 3599 / NBRC 0793 / NRRL Y-1031 F-60-10</strain>
    </source>
</reference>
<dbReference type="PRINTS" id="PR00704">
    <property type="entry name" value="CALPAIN"/>
</dbReference>
<dbReference type="InterPro" id="IPR038765">
    <property type="entry name" value="Papain-like_cys_pep_sf"/>
</dbReference>
<dbReference type="InterPro" id="IPR051297">
    <property type="entry name" value="PalB/RIM13"/>
</dbReference>
<sequence>MSLNEIASSLRLIEKAKYQYSLGDQTKAKKTVLEAVNILNVVLKSDPADIALVKSLCFEAIELHKGITSKERLLSFDERLSWLGSVVNGGFYPPLNEQFQYVETVDLDDKLHLSIEQQKKLIGWESIGDHADWTLQGTDHWFQDYLQDCSFVASIISLSKNNAQELLDTIIPRFSSRRHGVKLHFNGCKRLVEVGDKLPKLNGECLYIKSWSNENLLWAALIEKAYLKVQGHGYEAKGSNASIDTYMVSGWIPDFINANQRVNLRDAWESLYTHFQQNELVLSLGTGEFTEEFHPNHDYSVLELVEETGSVVLKNPWERTITSIKFTEIFEHFETLYINWNPINFLHSKMNFVWTFGENILYNYPQFSVKNDSTKLNEIWILVEKHLGYQESSINTFVYQSQGEKLISKGKSLAFNSANNSGFHLSKFKLEAGQCATIVVSNDARQTQNFTIHSYSTYEASITKAKVLLPFAKTIEGEWTVESCGGNWSHQSYIKNPQYELHIPQQPNDVNITFGLYSKEDVLLNFQLYWIDDKPFTQKKSLINEKYQPGSVVSSISLKSGIKYKIVVSTYDPDILASFKLIVNSDSDFQINKISTSLGLFTKSFKFEWNNKNRFKLRFSTKWKTTANFHIWTDNLYSSYRPKIRASLFYADGRPIDINTEFNDSLFGIWLQNEVLMGDESVILLIERFEAGKDEVLVEIGSDYKLEVLT</sequence>
<keyword evidence="2 7" id="KW-0645">Protease</keyword>
<evidence type="ECO:0000256" key="2">
    <source>
        <dbReference type="ARBA" id="ARBA00022670"/>
    </source>
</evidence>
<dbReference type="InterPro" id="IPR036213">
    <property type="entry name" value="Calpain_III_sf"/>
</dbReference>
<gene>
    <name evidence="9" type="ORF">BN7_1826</name>
</gene>
<evidence type="ECO:0000256" key="7">
    <source>
        <dbReference type="PROSITE-ProRule" id="PRU00239"/>
    </source>
</evidence>
<dbReference type="Pfam" id="PF00648">
    <property type="entry name" value="Peptidase_C2"/>
    <property type="match status" value="1"/>
</dbReference>
<dbReference type="STRING" id="1206466.K0KJJ1"/>
<proteinExistence type="inferred from homology"/>
<organism evidence="9 10">
    <name type="scientific">Wickerhamomyces ciferrii (strain ATCC 14091 / BCRC 22168 / CBS 111 / JCM 3599 / NBRC 0793 / NRRL Y-1031 F-60-10)</name>
    <name type="common">Yeast</name>
    <name type="synonym">Pichia ciferrii</name>
    <dbReference type="NCBI Taxonomy" id="1206466"/>
    <lineage>
        <taxon>Eukaryota</taxon>
        <taxon>Fungi</taxon>
        <taxon>Dikarya</taxon>
        <taxon>Ascomycota</taxon>
        <taxon>Saccharomycotina</taxon>
        <taxon>Saccharomycetes</taxon>
        <taxon>Phaffomycetales</taxon>
        <taxon>Wickerhamomycetaceae</taxon>
        <taxon>Wickerhamomyces</taxon>
    </lineage>
</organism>
<dbReference type="MEROPS" id="C02.008"/>
<dbReference type="GO" id="GO:0006508">
    <property type="term" value="P:proteolysis"/>
    <property type="evidence" value="ECO:0007669"/>
    <property type="project" value="UniProtKB-KW"/>
</dbReference>
<keyword evidence="3 7" id="KW-0378">Hydrolase</keyword>
<evidence type="ECO:0000256" key="4">
    <source>
        <dbReference type="ARBA" id="ARBA00022807"/>
    </source>
</evidence>
<dbReference type="SMART" id="SM00230">
    <property type="entry name" value="CysPc"/>
    <property type="match status" value="1"/>
</dbReference>
<evidence type="ECO:0000256" key="6">
    <source>
        <dbReference type="PIRSR" id="PIRSR622684-1"/>
    </source>
</evidence>
<keyword evidence="4 7" id="KW-0788">Thiol protease</keyword>
<dbReference type="PROSITE" id="PS50203">
    <property type="entry name" value="CALPAIN_CAT"/>
    <property type="match status" value="1"/>
</dbReference>
<dbReference type="FunCoup" id="K0KJJ1">
    <property type="interactions" value="29"/>
</dbReference>
<dbReference type="InterPro" id="IPR022683">
    <property type="entry name" value="Calpain_III"/>
</dbReference>
<name>K0KJJ1_WICCF</name>
<dbReference type="eggNOG" id="KOG0045">
    <property type="taxonomic scope" value="Eukaryota"/>
</dbReference>
<dbReference type="HOGENOM" id="CLU_023416_0_0_1"/>
<dbReference type="EMBL" id="CAIF01000040">
    <property type="protein sequence ID" value="CCH42282.1"/>
    <property type="molecule type" value="Genomic_DNA"/>
</dbReference>
<dbReference type="AlphaFoldDB" id="K0KJJ1"/>
<feature type="active site" evidence="6 7">
    <location>
        <position position="149"/>
    </location>
</feature>
<dbReference type="PANTHER" id="PTHR46143:SF1">
    <property type="entry name" value="CALPAIN-7"/>
    <property type="match status" value="1"/>
</dbReference>
<protein>
    <recommendedName>
        <fullName evidence="5">Cysteine protease RIM13</fullName>
    </recommendedName>
</protein>
<accession>K0KJJ1</accession>
<evidence type="ECO:0000313" key="9">
    <source>
        <dbReference type="EMBL" id="CCH42282.1"/>
    </source>
</evidence>
<comment type="similarity">
    <text evidence="1">Belongs to the peptidase C2 family. PalB/RIM13 subfamily.</text>
</comment>
<evidence type="ECO:0000256" key="1">
    <source>
        <dbReference type="ARBA" id="ARBA00010193"/>
    </source>
</evidence>
<feature type="active site" evidence="7">
    <location>
        <position position="315"/>
    </location>
</feature>
<dbReference type="SUPFAM" id="SSF49758">
    <property type="entry name" value="Calpain large subunit, middle domain (domain III)"/>
    <property type="match status" value="1"/>
</dbReference>
<feature type="active site" evidence="7">
    <location>
        <position position="297"/>
    </location>
</feature>
<evidence type="ECO:0000313" key="10">
    <source>
        <dbReference type="Proteomes" id="UP000009328"/>
    </source>
</evidence>
<keyword evidence="10" id="KW-1185">Reference proteome</keyword>
<dbReference type="InParanoid" id="K0KJJ1"/>